<feature type="domain" description="Amine oxidase" evidence="2">
    <location>
        <begin position="23"/>
        <end position="455"/>
    </location>
</feature>
<dbReference type="PRINTS" id="PR00411">
    <property type="entry name" value="PNDRDTASEI"/>
</dbReference>
<dbReference type="Pfam" id="PF01593">
    <property type="entry name" value="Amino_oxidase"/>
    <property type="match status" value="1"/>
</dbReference>
<dbReference type="SUPFAM" id="SSF51905">
    <property type="entry name" value="FAD/NAD(P)-binding domain"/>
    <property type="match status" value="1"/>
</dbReference>
<dbReference type="InterPro" id="IPR050464">
    <property type="entry name" value="Zeta_carotene_desat/Oxidored"/>
</dbReference>
<dbReference type="InterPro" id="IPR002937">
    <property type="entry name" value="Amino_oxidase"/>
</dbReference>
<organism evidence="3 4">
    <name type="scientific">Nannocystis bainbridge</name>
    <dbReference type="NCBI Taxonomy" id="2995303"/>
    <lineage>
        <taxon>Bacteria</taxon>
        <taxon>Pseudomonadati</taxon>
        <taxon>Myxococcota</taxon>
        <taxon>Polyangia</taxon>
        <taxon>Nannocystales</taxon>
        <taxon>Nannocystaceae</taxon>
        <taxon>Nannocystis</taxon>
    </lineage>
</organism>
<keyword evidence="1" id="KW-0812">Transmembrane</keyword>
<dbReference type="Proteomes" id="UP001221686">
    <property type="component" value="Unassembled WGS sequence"/>
</dbReference>
<reference evidence="3 4" key="1">
    <citation type="submission" date="2022-11" db="EMBL/GenBank/DDBJ databases">
        <title>Minimal conservation of predation-associated metabolite biosynthetic gene clusters underscores biosynthetic potential of Myxococcota including descriptions for ten novel species: Archangium lansinium sp. nov., Myxococcus landrumus sp. nov., Nannocystis bai.</title>
        <authorList>
            <person name="Ahearne A."/>
            <person name="Stevens C."/>
            <person name="Dowd S."/>
        </authorList>
    </citation>
    <scope>NUCLEOTIDE SEQUENCE [LARGE SCALE GENOMIC DNA]</scope>
    <source>
        <strain evidence="3 4">BB15-2</strain>
    </source>
</reference>
<evidence type="ECO:0000313" key="4">
    <source>
        <dbReference type="Proteomes" id="UP001221686"/>
    </source>
</evidence>
<dbReference type="Gene3D" id="3.50.50.60">
    <property type="entry name" value="FAD/NAD(P)-binding domain"/>
    <property type="match status" value="1"/>
</dbReference>
<dbReference type="PANTHER" id="PTHR42923">
    <property type="entry name" value="PROTOPORPHYRINOGEN OXIDASE"/>
    <property type="match status" value="1"/>
</dbReference>
<dbReference type="RefSeq" id="WP_272084754.1">
    <property type="nucleotide sequence ID" value="NZ_JAQNDL010000001.1"/>
</dbReference>
<feature type="transmembrane region" description="Helical" evidence="1">
    <location>
        <begin position="16"/>
        <end position="41"/>
    </location>
</feature>
<sequence>MQTSRAVDVPALETDVVILGGGIAGLTCAVGLLGSGLRLVVLERDRLLGGRARSWADPTTGDPVHVGPHIVTNYYPNFFRLLERLGTADRVVWGPEEVLYTMFDGERAVELRRSSLPPPVQMLATLCDDPALGLLDLASNATSVQVALGLDEREVLRLDDLDGAAALAAMGVRPAMLRRYWQFAAMSILNTPVERCSAGSLMRTFHHAISRDAVRIGFPGCGLGDLFAPGARAAIEAAGHAVWTGTAVTELLGDDGRATGVRLADGRQLRARHVVSSLPPADLAALVPDRWRHLPGLDALPWFQPVTYVSVYLWFDRRITRRQFWARSYAPDDLNCDFYDYANIYPDWGDRPSLIGSNIIDAARIAGMSDDEIVAGTRRELDENLPQARTAELRHAAVHRIPLAVQAPLPGFEARRPTADTAVAGLVLAGDWTRTGLPSSMEGAAASGWRAAELVRTREDRPRALVRPLPPRGVLARALMPVSRLRPWPSRLRRALSRG</sequence>
<dbReference type="InterPro" id="IPR036188">
    <property type="entry name" value="FAD/NAD-bd_sf"/>
</dbReference>
<dbReference type="EMBL" id="JAQNDL010000001">
    <property type="protein sequence ID" value="MDC0716309.1"/>
    <property type="molecule type" value="Genomic_DNA"/>
</dbReference>
<evidence type="ECO:0000256" key="1">
    <source>
        <dbReference type="SAM" id="Phobius"/>
    </source>
</evidence>
<accession>A0ABT5DRM5</accession>
<evidence type="ECO:0000259" key="2">
    <source>
        <dbReference type="Pfam" id="PF01593"/>
    </source>
</evidence>
<gene>
    <name evidence="3" type="ORF">POL25_05365</name>
</gene>
<name>A0ABT5DRM5_9BACT</name>
<dbReference type="PANTHER" id="PTHR42923:SF47">
    <property type="entry name" value="BLR3003 PROTEIN"/>
    <property type="match status" value="1"/>
</dbReference>
<proteinExistence type="predicted"/>
<comment type="caution">
    <text evidence="3">The sequence shown here is derived from an EMBL/GenBank/DDBJ whole genome shotgun (WGS) entry which is preliminary data.</text>
</comment>
<keyword evidence="1" id="KW-1133">Transmembrane helix</keyword>
<evidence type="ECO:0000313" key="3">
    <source>
        <dbReference type="EMBL" id="MDC0716309.1"/>
    </source>
</evidence>
<protein>
    <submittedName>
        <fullName evidence="3">FAD-dependent oxidoreductase</fullName>
    </submittedName>
</protein>
<keyword evidence="1" id="KW-0472">Membrane</keyword>
<keyword evidence="4" id="KW-1185">Reference proteome</keyword>